<accession>A0A0R0HZE3</accession>
<dbReference type="SUPFAM" id="SSF52047">
    <property type="entry name" value="RNI-like"/>
    <property type="match status" value="1"/>
</dbReference>
<dbReference type="SMART" id="SM00446">
    <property type="entry name" value="LRRcap"/>
    <property type="match status" value="1"/>
</dbReference>
<sequence>MVIDIETLEDRYIDSCRRHDVFPNSSILSSLFKAEVKKSNHELCSLEILIDDLKDADIAPLFDLCMNFDASEIEAVDVRNESSCVLNGEYALSLMRAINQKLRVVHLQDPSFGKDFLRDISQRGLACQVLTLRCSRFRKLNFMGEFMHIHTLNLDFSSSLTSFQEDCFNCMPNLMRLSMCDTRITNLWTTVAALSKLPSLIELRFQYWQYCNDAVTSFISSSVINHDVQSMVEDSSDDSEVDFTSRHHKYWLSDVFPGWSSEVPLQNENEDGEESLQAAFTDSNADVSMKYMSRHASPICYEKHYREFMIASLPNLKNLDNMPIRKIDKERATGIFSQYFEYLPYKWKHKESVVSILQKREIKSVHNKVQSSKHRLSYPSGKSQYFYSRSLSAAKLGSSTWPILHPLSFVGCELDKGFHPRQFEYHPSDSSLMVFGTLDGEVVVINHETEHILSYIPSLGAMNSVLGLCWLKKYPSKLIAGSDNGSLKLYDIYHIPRKVTGLHGNFGCVTFDEFDQLTSVHVNSMDELFLASGYSRNVALYDINSGKRLQVFTDMHRGHINVVKFANHSPSIFATSSFDHDVKMWDLRQKPIHPCFTVSSSRGNVMVCFSPDDQYILASAVDNEVRQYLAVDGRLHLVFDIAPTDSSQNYTRSYYMNGRDYIISGSCDEHIRICCAQTGRRLRDISLEGRNLGSSVFVQSLRGDPFRINLLASSDHANKDDSDDLRPCPFHSMGG</sequence>
<evidence type="ECO:0000313" key="4">
    <source>
        <dbReference type="EMBL" id="KRH35703.1"/>
    </source>
</evidence>
<evidence type="ECO:0000256" key="2">
    <source>
        <dbReference type="PROSITE-ProRule" id="PRU00221"/>
    </source>
</evidence>
<dbReference type="Gene3D" id="3.80.10.10">
    <property type="entry name" value="Ribonuclease Inhibitor"/>
    <property type="match status" value="1"/>
</dbReference>
<keyword evidence="6" id="KW-1185">Reference proteome</keyword>
<dbReference type="InterPro" id="IPR048514">
    <property type="entry name" value="DHU1_N"/>
</dbReference>
<dbReference type="Pfam" id="PF00400">
    <property type="entry name" value="WD40"/>
    <property type="match status" value="1"/>
</dbReference>
<keyword evidence="1" id="KW-0677">Repeat</keyword>
<dbReference type="SUPFAM" id="SSF50978">
    <property type="entry name" value="WD40 repeat-like"/>
    <property type="match status" value="1"/>
</dbReference>
<reference evidence="5" key="2">
    <citation type="submission" date="2018-02" db="UniProtKB">
        <authorList>
            <consortium name="EnsemblPlants"/>
        </authorList>
    </citation>
    <scope>IDENTIFICATION</scope>
    <source>
        <strain evidence="5">Williams 82</strain>
    </source>
</reference>
<dbReference type="Gene3D" id="2.130.10.10">
    <property type="entry name" value="YVTN repeat-like/Quinoprotein amine dehydrogenase"/>
    <property type="match status" value="1"/>
</dbReference>
<proteinExistence type="predicted"/>
<gene>
    <name evidence="5" type="primary">LOC100806443</name>
    <name evidence="4" type="ORF">GLYMA_10G259600</name>
</gene>
<name>A0A0R0HZE3_SOYBN</name>
<protein>
    <recommendedName>
        <fullName evidence="3">U2A'/phosphoprotein 32 family A C-terminal domain-containing protein</fullName>
    </recommendedName>
</protein>
<dbReference type="ExpressionAtlas" id="A0A0R0HZE3">
    <property type="expression patterns" value="baseline and differential"/>
</dbReference>
<evidence type="ECO:0000259" key="3">
    <source>
        <dbReference type="SMART" id="SM00446"/>
    </source>
</evidence>
<dbReference type="PANTHER" id="PTHR47201:SF1">
    <property type="entry name" value="PROTEIN DWD HYPERSENSITIVE TO UV-B 1"/>
    <property type="match status" value="1"/>
</dbReference>
<dbReference type="EnsemblPlants" id="KRH35703">
    <property type="protein sequence ID" value="KRH35703"/>
    <property type="gene ID" value="GLYMA_10G259600"/>
</dbReference>
<dbReference type="Gramene" id="KRH35703">
    <property type="protein sequence ID" value="KRH35703"/>
    <property type="gene ID" value="GLYMA_10G259600"/>
</dbReference>
<dbReference type="InterPro" id="IPR003603">
    <property type="entry name" value="U2A'_phosphoprotein32A_C"/>
</dbReference>
<dbReference type="PROSITE" id="PS50082">
    <property type="entry name" value="WD_REPEATS_2"/>
    <property type="match status" value="1"/>
</dbReference>
<dbReference type="GO" id="GO:0080008">
    <property type="term" value="C:Cul4-RING E3 ubiquitin ligase complex"/>
    <property type="evidence" value="ECO:0007669"/>
    <property type="project" value="InterPro"/>
</dbReference>
<dbReference type="PANTHER" id="PTHR47201">
    <property type="entry name" value="BNAC09G30780D PROTEIN"/>
    <property type="match status" value="1"/>
</dbReference>
<evidence type="ECO:0000256" key="1">
    <source>
        <dbReference type="ARBA" id="ARBA00022737"/>
    </source>
</evidence>
<dbReference type="Pfam" id="PF20919">
    <property type="entry name" value="DHU1_N"/>
    <property type="match status" value="2"/>
</dbReference>
<evidence type="ECO:0000313" key="5">
    <source>
        <dbReference type="EnsemblPlants" id="KRH35703"/>
    </source>
</evidence>
<dbReference type="Proteomes" id="UP000008827">
    <property type="component" value="Chromosome 10"/>
</dbReference>
<dbReference type="InterPro" id="IPR015943">
    <property type="entry name" value="WD40/YVTN_repeat-like_dom_sf"/>
</dbReference>
<dbReference type="InterPro" id="IPR046377">
    <property type="entry name" value="DHU1"/>
</dbReference>
<reference evidence="4 5" key="1">
    <citation type="journal article" date="2010" name="Nature">
        <title>Genome sequence of the palaeopolyploid soybean.</title>
        <authorList>
            <person name="Schmutz J."/>
            <person name="Cannon S.B."/>
            <person name="Schlueter J."/>
            <person name="Ma J."/>
            <person name="Mitros T."/>
            <person name="Nelson W."/>
            <person name="Hyten D.L."/>
            <person name="Song Q."/>
            <person name="Thelen J.J."/>
            <person name="Cheng J."/>
            <person name="Xu D."/>
            <person name="Hellsten U."/>
            <person name="May G.D."/>
            <person name="Yu Y."/>
            <person name="Sakurai T."/>
            <person name="Umezawa T."/>
            <person name="Bhattacharyya M.K."/>
            <person name="Sandhu D."/>
            <person name="Valliyodan B."/>
            <person name="Lindquist E."/>
            <person name="Peto M."/>
            <person name="Grant D."/>
            <person name="Shu S."/>
            <person name="Goodstein D."/>
            <person name="Barry K."/>
            <person name="Futrell-Griggs M."/>
            <person name="Abernathy B."/>
            <person name="Du J."/>
            <person name="Tian Z."/>
            <person name="Zhu L."/>
            <person name="Gill N."/>
            <person name="Joshi T."/>
            <person name="Libault M."/>
            <person name="Sethuraman A."/>
            <person name="Zhang X.-C."/>
            <person name="Shinozaki K."/>
            <person name="Nguyen H.T."/>
            <person name="Wing R.A."/>
            <person name="Cregan P."/>
            <person name="Specht J."/>
            <person name="Grimwood J."/>
            <person name="Rokhsar D."/>
            <person name="Stacey G."/>
            <person name="Shoemaker R.C."/>
            <person name="Jackson S.A."/>
        </authorList>
    </citation>
    <scope>NUCLEOTIDE SEQUENCE [LARGE SCALE GENOMIC DNA]</scope>
    <source>
        <strain evidence="5">cv. Williams 82</strain>
        <tissue evidence="4">Callus</tissue>
    </source>
</reference>
<dbReference type="InterPro" id="IPR001680">
    <property type="entry name" value="WD40_rpt"/>
</dbReference>
<evidence type="ECO:0000313" key="6">
    <source>
        <dbReference type="Proteomes" id="UP000008827"/>
    </source>
</evidence>
<dbReference type="AlphaFoldDB" id="A0A0R0HZE3"/>
<dbReference type="EMBL" id="CM000843">
    <property type="protein sequence ID" value="KRH35703.1"/>
    <property type="molecule type" value="Genomic_DNA"/>
</dbReference>
<reference evidence="4" key="3">
    <citation type="submission" date="2018-07" db="EMBL/GenBank/DDBJ databases">
        <title>WGS assembly of Glycine max.</title>
        <authorList>
            <person name="Schmutz J."/>
            <person name="Cannon S."/>
            <person name="Schlueter J."/>
            <person name="Ma J."/>
            <person name="Mitros T."/>
            <person name="Nelson W."/>
            <person name="Hyten D."/>
            <person name="Song Q."/>
            <person name="Thelen J."/>
            <person name="Cheng J."/>
            <person name="Xu D."/>
            <person name="Hellsten U."/>
            <person name="May G."/>
            <person name="Yu Y."/>
            <person name="Sakurai T."/>
            <person name="Umezawa T."/>
            <person name="Bhattacharyya M."/>
            <person name="Sandhu D."/>
            <person name="Valliyodan B."/>
            <person name="Lindquist E."/>
            <person name="Peto M."/>
            <person name="Grant D."/>
            <person name="Shu S."/>
            <person name="Goodstein D."/>
            <person name="Barry K."/>
            <person name="Futrell-Griggs M."/>
            <person name="Abernathy B."/>
            <person name="Du J."/>
            <person name="Tian Z."/>
            <person name="Zhu L."/>
            <person name="Gill N."/>
            <person name="Joshi T."/>
            <person name="Libault M."/>
            <person name="Sethuraman A."/>
            <person name="Zhang X."/>
            <person name="Shinozaki K."/>
            <person name="Nguyen H."/>
            <person name="Wing R."/>
            <person name="Cregan P."/>
            <person name="Specht J."/>
            <person name="Grimwood J."/>
            <person name="Rokhsar D."/>
            <person name="Stacey G."/>
            <person name="Shoemaker R."/>
            <person name="Jackson S."/>
        </authorList>
    </citation>
    <scope>NUCLEOTIDE SEQUENCE</scope>
    <source>
        <tissue evidence="4">Callus</tissue>
    </source>
</reference>
<feature type="repeat" description="WD" evidence="2">
    <location>
        <begin position="553"/>
        <end position="588"/>
    </location>
</feature>
<feature type="domain" description="U2A'/phosphoprotein 32 family A C-terminal" evidence="3">
    <location>
        <begin position="302"/>
        <end position="320"/>
    </location>
</feature>
<keyword evidence="2" id="KW-0853">WD repeat</keyword>
<organism evidence="4">
    <name type="scientific">Glycine max</name>
    <name type="common">Soybean</name>
    <name type="synonym">Glycine hispida</name>
    <dbReference type="NCBI Taxonomy" id="3847"/>
    <lineage>
        <taxon>Eukaryota</taxon>
        <taxon>Viridiplantae</taxon>
        <taxon>Streptophyta</taxon>
        <taxon>Embryophyta</taxon>
        <taxon>Tracheophyta</taxon>
        <taxon>Spermatophyta</taxon>
        <taxon>Magnoliopsida</taxon>
        <taxon>eudicotyledons</taxon>
        <taxon>Gunneridae</taxon>
        <taxon>Pentapetalae</taxon>
        <taxon>rosids</taxon>
        <taxon>fabids</taxon>
        <taxon>Fabales</taxon>
        <taxon>Fabaceae</taxon>
        <taxon>Papilionoideae</taxon>
        <taxon>50 kb inversion clade</taxon>
        <taxon>NPAAA clade</taxon>
        <taxon>indigoferoid/millettioid clade</taxon>
        <taxon>Phaseoleae</taxon>
        <taxon>Glycine</taxon>
        <taxon>Glycine subgen. Soja</taxon>
    </lineage>
</organism>
<dbReference type="GO" id="GO:0071493">
    <property type="term" value="P:cellular response to UV-B"/>
    <property type="evidence" value="ECO:0007669"/>
    <property type="project" value="InterPro"/>
</dbReference>
<dbReference type="SMART" id="SM00320">
    <property type="entry name" value="WD40"/>
    <property type="match status" value="4"/>
</dbReference>
<dbReference type="InterPro" id="IPR036322">
    <property type="entry name" value="WD40_repeat_dom_sf"/>
</dbReference>
<dbReference type="InterPro" id="IPR032675">
    <property type="entry name" value="LRR_dom_sf"/>
</dbReference>